<protein>
    <recommendedName>
        <fullName evidence="4">Ino eighty subunit 1</fullName>
    </recommendedName>
</protein>
<dbReference type="GO" id="GO:0031011">
    <property type="term" value="C:Ino80 complex"/>
    <property type="evidence" value="ECO:0007669"/>
    <property type="project" value="InterPro"/>
</dbReference>
<accession>A0A507QWK1</accession>
<feature type="compositionally biased region" description="Gly residues" evidence="1">
    <location>
        <begin position="709"/>
        <end position="719"/>
    </location>
</feature>
<feature type="compositionally biased region" description="Low complexity" evidence="1">
    <location>
        <begin position="841"/>
        <end position="852"/>
    </location>
</feature>
<organism evidence="2 3">
    <name type="scientific">Monascus purpureus</name>
    <name type="common">Red mold</name>
    <name type="synonym">Monascus anka</name>
    <dbReference type="NCBI Taxonomy" id="5098"/>
    <lineage>
        <taxon>Eukaryota</taxon>
        <taxon>Fungi</taxon>
        <taxon>Dikarya</taxon>
        <taxon>Ascomycota</taxon>
        <taxon>Pezizomycotina</taxon>
        <taxon>Eurotiomycetes</taxon>
        <taxon>Eurotiomycetidae</taxon>
        <taxon>Eurotiales</taxon>
        <taxon>Aspergillaceae</taxon>
        <taxon>Monascus</taxon>
    </lineage>
</organism>
<feature type="compositionally biased region" description="Acidic residues" evidence="1">
    <location>
        <begin position="826"/>
        <end position="840"/>
    </location>
</feature>
<evidence type="ECO:0008006" key="4">
    <source>
        <dbReference type="Google" id="ProtNLM"/>
    </source>
</evidence>
<keyword evidence="3" id="KW-1185">Reference proteome</keyword>
<feature type="compositionally biased region" description="Low complexity" evidence="1">
    <location>
        <begin position="497"/>
        <end position="507"/>
    </location>
</feature>
<feature type="compositionally biased region" description="Acidic residues" evidence="1">
    <location>
        <begin position="862"/>
        <end position="873"/>
    </location>
</feature>
<feature type="compositionally biased region" description="Acidic residues" evidence="1">
    <location>
        <begin position="805"/>
        <end position="819"/>
    </location>
</feature>
<feature type="compositionally biased region" description="Acidic residues" evidence="1">
    <location>
        <begin position="752"/>
        <end position="765"/>
    </location>
</feature>
<dbReference type="EMBL" id="VIFY01000055">
    <property type="protein sequence ID" value="TQB72843.1"/>
    <property type="molecule type" value="Genomic_DNA"/>
</dbReference>
<name>A0A507QWK1_MONPU</name>
<feature type="region of interest" description="Disordered" evidence="1">
    <location>
        <begin position="614"/>
        <end position="873"/>
    </location>
</feature>
<sequence>MVDIEGTSVAEDPLTRPTVEASHGACDREAGAELELDQDQAHGQGDGNENDNDNDQDPCSTHNTTASATVGTRRQTNGTIGSVYSGNKIRHLKKEDGIPLWRKDIQFEFLKLVFEDQTPVFTRYSDGARNVVFADIYLDAMARSSKTSKVLKDKLQSDRQAAIGMAMVCLLVNVGRMNTTLNFFPEMRAQLRTYHPIPSLQAHQEQNTDKQLQDAPRLKSILKGASEDTDQPNTLERIKRLPVPRTNPVNLIFVLAQYAPKVSEIHFFPPRDFFDLVVRSTLSSRSRARAFLWLMWWYLESDFSRGAALNNPFGPGLDGEGTEGLPIKVPVFESLTEEQANEENIDTPSEIEYGESKRLERKRILEEDEPTARLIKRPKKDSGYDEDQVSGDLASVRGDRISLGGFGSAVSTPLHPSLKRSAEDEEDERTPGQSARARSNKKAKRDPSANSSAGQQRLILKTKMEQTPDTASPAPPGSGHPILNQFEPPLSQPVPPAATTSTAPSSSRRPRPLTQHQLAVEQNRRQRVEYMLAKRKNEEYSLLRKKRESEFPFARYARLLQGLPDGYDTEDEEHSWGKGGLIPNPLEEEDFGECASYYLSVIRKAARRLDRWDYEGANGPKRDRKKEREERAKRRLQNGLSGNGKNNGFSNTANSNSATLETGSIRATPSRSKGKAPRSSAKRKSAAGSTVTPNKKQASSSARSKGGRARTGGRSGTGAAGIADSTTNSLDVPSHGRGTLSPLGPSAHADADVEIEGDDGLDDIDKELLGEGTGDEGDETHHRPASTSRSHPPRSRAAHPSFDESGIDDSFLADDDNDNEPLTSENEVELGSDIDMEEGNSDAASSLSSSPARDIVGKVEPEAEALADDDDLM</sequence>
<dbReference type="STRING" id="5098.A0A507QWK1"/>
<reference evidence="2 3" key="1">
    <citation type="submission" date="2019-06" db="EMBL/GenBank/DDBJ databases">
        <title>Wine fermentation using esterase from Monascus purpureus.</title>
        <authorList>
            <person name="Geng C."/>
            <person name="Zhang Y."/>
        </authorList>
    </citation>
    <scope>NUCLEOTIDE SEQUENCE [LARGE SCALE GENOMIC DNA]</scope>
    <source>
        <strain evidence="2">HQ1</strain>
    </source>
</reference>
<feature type="region of interest" description="Disordered" evidence="1">
    <location>
        <begin position="370"/>
        <end position="391"/>
    </location>
</feature>
<feature type="compositionally biased region" description="Polar residues" evidence="1">
    <location>
        <begin position="638"/>
        <end position="667"/>
    </location>
</feature>
<dbReference type="PANTHER" id="PTHR37287:SF1">
    <property type="entry name" value="INO EIGHTY SUBUNIT 1"/>
    <property type="match status" value="1"/>
</dbReference>
<feature type="compositionally biased region" description="Polar residues" evidence="1">
    <location>
        <begin position="58"/>
        <end position="80"/>
    </location>
</feature>
<feature type="region of interest" description="Disordered" evidence="1">
    <location>
        <begin position="404"/>
        <end position="522"/>
    </location>
</feature>
<dbReference type="InterPro" id="IPR038014">
    <property type="entry name" value="Ies1"/>
</dbReference>
<evidence type="ECO:0000313" key="2">
    <source>
        <dbReference type="EMBL" id="TQB72843.1"/>
    </source>
</evidence>
<dbReference type="OrthoDB" id="5413003at2759"/>
<evidence type="ECO:0000256" key="1">
    <source>
        <dbReference type="SAM" id="MobiDB-lite"/>
    </source>
</evidence>
<dbReference type="AlphaFoldDB" id="A0A507QWK1"/>
<gene>
    <name evidence="2" type="ORF">MPDQ_006405</name>
</gene>
<feature type="region of interest" description="Disordered" evidence="1">
    <location>
        <begin position="1"/>
        <end position="80"/>
    </location>
</feature>
<comment type="caution">
    <text evidence="2">The sequence shown here is derived from an EMBL/GenBank/DDBJ whole genome shotgun (WGS) entry which is preliminary data.</text>
</comment>
<feature type="compositionally biased region" description="Basic residues" evidence="1">
    <location>
        <begin position="672"/>
        <end position="685"/>
    </location>
</feature>
<dbReference type="Proteomes" id="UP000319663">
    <property type="component" value="Unassembled WGS sequence"/>
</dbReference>
<proteinExistence type="predicted"/>
<evidence type="ECO:0000313" key="3">
    <source>
        <dbReference type="Proteomes" id="UP000319663"/>
    </source>
</evidence>
<dbReference type="PANTHER" id="PTHR37287">
    <property type="entry name" value="INO EIGHTY SUBUNIT 1"/>
    <property type="match status" value="1"/>
</dbReference>